<evidence type="ECO:0000313" key="2">
    <source>
        <dbReference type="EMBL" id="GAA4344975.1"/>
    </source>
</evidence>
<dbReference type="Proteomes" id="UP001500975">
    <property type="component" value="Unassembled WGS sequence"/>
</dbReference>
<dbReference type="EMBL" id="BAABGJ010000027">
    <property type="protein sequence ID" value="GAA4344975.1"/>
    <property type="molecule type" value="Genomic_DNA"/>
</dbReference>
<feature type="compositionally biased region" description="Pro residues" evidence="1">
    <location>
        <begin position="1"/>
        <end position="19"/>
    </location>
</feature>
<organism evidence="2 3">
    <name type="scientific">Variovorax defluvii</name>
    <dbReference type="NCBI Taxonomy" id="913761"/>
    <lineage>
        <taxon>Bacteria</taxon>
        <taxon>Pseudomonadati</taxon>
        <taxon>Pseudomonadota</taxon>
        <taxon>Betaproteobacteria</taxon>
        <taxon>Burkholderiales</taxon>
        <taxon>Comamonadaceae</taxon>
        <taxon>Variovorax</taxon>
    </lineage>
</organism>
<feature type="region of interest" description="Disordered" evidence="1">
    <location>
        <begin position="1"/>
        <end position="79"/>
    </location>
</feature>
<comment type="caution">
    <text evidence="2">The sequence shown here is derived from an EMBL/GenBank/DDBJ whole genome shotgun (WGS) entry which is preliminary data.</text>
</comment>
<proteinExistence type="predicted"/>
<gene>
    <name evidence="2" type="ORF">GCM10023165_28590</name>
</gene>
<protein>
    <submittedName>
        <fullName evidence="2">Uncharacterized protein</fullName>
    </submittedName>
</protein>
<evidence type="ECO:0000313" key="3">
    <source>
        <dbReference type="Proteomes" id="UP001500975"/>
    </source>
</evidence>
<keyword evidence="3" id="KW-1185">Reference proteome</keyword>
<evidence type="ECO:0000256" key="1">
    <source>
        <dbReference type="SAM" id="MobiDB-lite"/>
    </source>
</evidence>
<sequence length="79" mass="8401">MKVSHPSPPNMRPPPPQPVPGMGSGGRFDRTASLQRKTAIAQRVVNKAAGIGPQRAPAQRQGLANTPSIRPAFNKARKP</sequence>
<accession>A0ABP8HV01</accession>
<name>A0ABP8HV01_9BURK</name>
<reference evidence="3" key="1">
    <citation type="journal article" date="2019" name="Int. J. Syst. Evol. Microbiol.">
        <title>The Global Catalogue of Microorganisms (GCM) 10K type strain sequencing project: providing services to taxonomists for standard genome sequencing and annotation.</title>
        <authorList>
            <consortium name="The Broad Institute Genomics Platform"/>
            <consortium name="The Broad Institute Genome Sequencing Center for Infectious Disease"/>
            <person name="Wu L."/>
            <person name="Ma J."/>
        </authorList>
    </citation>
    <scope>NUCLEOTIDE SEQUENCE [LARGE SCALE GENOMIC DNA]</scope>
    <source>
        <strain evidence="3">JCM 17804</strain>
    </source>
</reference>